<keyword evidence="1" id="KW-1133">Transmembrane helix</keyword>
<feature type="transmembrane region" description="Helical" evidence="1">
    <location>
        <begin position="67"/>
        <end position="90"/>
    </location>
</feature>
<name>A0A2T0RLC2_9BACT</name>
<dbReference type="OrthoDB" id="9813621at2"/>
<organism evidence="2 3">
    <name type="scientific">Spirosoma oryzae</name>
    <dbReference type="NCBI Taxonomy" id="1469603"/>
    <lineage>
        <taxon>Bacteria</taxon>
        <taxon>Pseudomonadati</taxon>
        <taxon>Bacteroidota</taxon>
        <taxon>Cytophagia</taxon>
        <taxon>Cytophagales</taxon>
        <taxon>Cytophagaceae</taxon>
        <taxon>Spirosoma</taxon>
    </lineage>
</organism>
<dbReference type="AlphaFoldDB" id="A0A2T0RLC2"/>
<comment type="caution">
    <text evidence="2">The sequence shown here is derived from an EMBL/GenBank/DDBJ whole genome shotgun (WGS) entry which is preliminary data.</text>
</comment>
<gene>
    <name evidence="2" type="ORF">CLV58_14811</name>
</gene>
<dbReference type="Proteomes" id="UP000238375">
    <property type="component" value="Unassembled WGS sequence"/>
</dbReference>
<proteinExistence type="predicted"/>
<keyword evidence="1" id="KW-0472">Membrane</keyword>
<sequence>MHFPTKRFTIILLVVTGLLSIPLVAMEFTNDVNWSLSDFVIAGFLLFGTGLACEFSLQNIQKTTYRLAICGGLLLLLCLLWLELAVGIFGSPISGN</sequence>
<protein>
    <submittedName>
        <fullName evidence="2">Uncharacterized protein</fullName>
    </submittedName>
</protein>
<keyword evidence="3" id="KW-1185">Reference proteome</keyword>
<feature type="transmembrane region" description="Helical" evidence="1">
    <location>
        <begin position="36"/>
        <end position="55"/>
    </location>
</feature>
<evidence type="ECO:0000313" key="3">
    <source>
        <dbReference type="Proteomes" id="UP000238375"/>
    </source>
</evidence>
<dbReference type="EMBL" id="PVTE01000048">
    <property type="protein sequence ID" value="PRY21931.1"/>
    <property type="molecule type" value="Genomic_DNA"/>
</dbReference>
<reference evidence="2 3" key="1">
    <citation type="submission" date="2018-03" db="EMBL/GenBank/DDBJ databases">
        <title>Genomic Encyclopedia of Archaeal and Bacterial Type Strains, Phase II (KMG-II): from individual species to whole genera.</title>
        <authorList>
            <person name="Goeker M."/>
        </authorList>
    </citation>
    <scope>NUCLEOTIDE SEQUENCE [LARGE SCALE GENOMIC DNA]</scope>
    <source>
        <strain evidence="2 3">DSM 28354</strain>
    </source>
</reference>
<evidence type="ECO:0000256" key="1">
    <source>
        <dbReference type="SAM" id="Phobius"/>
    </source>
</evidence>
<dbReference type="RefSeq" id="WP_106140968.1">
    <property type="nucleotide sequence ID" value="NZ_PVTE01000048.1"/>
</dbReference>
<evidence type="ECO:0000313" key="2">
    <source>
        <dbReference type="EMBL" id="PRY21931.1"/>
    </source>
</evidence>
<accession>A0A2T0RLC2</accession>
<keyword evidence="1" id="KW-0812">Transmembrane</keyword>